<protein>
    <submittedName>
        <fullName evidence="2">Uncharacterized protein</fullName>
    </submittedName>
</protein>
<dbReference type="AlphaFoldDB" id="A0A9J6NZ77"/>
<keyword evidence="1" id="KW-0472">Membrane</keyword>
<keyword evidence="1" id="KW-1133">Transmembrane helix</keyword>
<keyword evidence="1" id="KW-0812">Transmembrane</keyword>
<comment type="caution">
    <text evidence="2">The sequence shown here is derived from an EMBL/GenBank/DDBJ whole genome shotgun (WGS) entry which is preliminary data.</text>
</comment>
<evidence type="ECO:0000256" key="1">
    <source>
        <dbReference type="SAM" id="Phobius"/>
    </source>
</evidence>
<reference evidence="2" key="1">
    <citation type="journal article" date="2021" name="mSystems">
        <title>Bacteria and Archaea Synergistically Convert Glycine Betaine to Biogenic Methane in the Formosa Cold Seep of the South China Sea.</title>
        <authorList>
            <person name="Li L."/>
            <person name="Zhang W."/>
            <person name="Zhang S."/>
            <person name="Song L."/>
            <person name="Sun Q."/>
            <person name="Zhang H."/>
            <person name="Xiang H."/>
            <person name="Dong X."/>
        </authorList>
    </citation>
    <scope>NUCLEOTIDE SEQUENCE</scope>
    <source>
        <strain evidence="2">ZWT</strain>
    </source>
</reference>
<feature type="transmembrane region" description="Helical" evidence="1">
    <location>
        <begin position="7"/>
        <end position="26"/>
    </location>
</feature>
<dbReference type="Proteomes" id="UP001056429">
    <property type="component" value="Unassembled WGS sequence"/>
</dbReference>
<accession>A0A9J6NZ77</accession>
<sequence>MKVKDKVFIVIGIGILILNISIYSHVKDLQTNMTYTRNELFNIDRSVNSVRNSVNNTLNEIHENSKWLYNGSYSVTNISNDLKNATVALTWSLRTLNNNSKVYLIYRKKPTDKNENDKWTELPIENADNLNYTKELTLSLKNDYEFKVLVKDDKTSTSEKLFNIDFYSMMKDRVQIDLEPRSQSQSDNHVKFSFSGRIRNSYTLPFKYDKSNYDLLKLKNIIVKVSSGDHIKIEFQILKDGKIVDEDTQFGTFHNHRELKLESFEFDKTIEYDIPNDIIEDYIGKNIEIIVEDYSGSTYIRKSHEM</sequence>
<name>A0A9J6NZ77_9CLOT</name>
<gene>
    <name evidence="2" type="ORF">KDK92_05605</name>
</gene>
<dbReference type="RefSeq" id="WP_250858150.1">
    <property type="nucleotide sequence ID" value="NZ_JAGSOJ010000001.1"/>
</dbReference>
<reference evidence="2" key="2">
    <citation type="submission" date="2021-04" db="EMBL/GenBank/DDBJ databases">
        <authorList>
            <person name="Dong X."/>
        </authorList>
    </citation>
    <scope>NUCLEOTIDE SEQUENCE</scope>
    <source>
        <strain evidence="2">ZWT</strain>
    </source>
</reference>
<dbReference type="EMBL" id="JAGSOJ010000001">
    <property type="protein sequence ID" value="MCM1989209.1"/>
    <property type="molecule type" value="Genomic_DNA"/>
</dbReference>
<proteinExistence type="predicted"/>
<keyword evidence="3" id="KW-1185">Reference proteome</keyword>
<evidence type="ECO:0000313" key="2">
    <source>
        <dbReference type="EMBL" id="MCM1989209.1"/>
    </source>
</evidence>
<evidence type="ECO:0000313" key="3">
    <source>
        <dbReference type="Proteomes" id="UP001056429"/>
    </source>
</evidence>
<organism evidence="2 3">
    <name type="scientific">Oceanirhabdus seepicola</name>
    <dbReference type="NCBI Taxonomy" id="2828781"/>
    <lineage>
        <taxon>Bacteria</taxon>
        <taxon>Bacillati</taxon>
        <taxon>Bacillota</taxon>
        <taxon>Clostridia</taxon>
        <taxon>Eubacteriales</taxon>
        <taxon>Clostridiaceae</taxon>
        <taxon>Oceanirhabdus</taxon>
    </lineage>
</organism>